<proteinExistence type="predicted"/>
<name>A0A317NRB3_9NOCA</name>
<sequence>MGNRSTLAVLSGAAVTLVAAGTAHAQSGLWDYTPVDRADYVVSEPYGGNVFFRTPDGRHCAIYWNNGPTGCDAVPIDAPEWADQLRVGTLEAAHFVDSERPTFTHPEAKVLPEGHRVTSGNATCGVGYQGTVTCEVGEHGFTLAATYSVLY</sequence>
<protein>
    <recommendedName>
        <fullName evidence="4">Secreted protein</fullName>
    </recommendedName>
</protein>
<evidence type="ECO:0000313" key="2">
    <source>
        <dbReference type="EMBL" id="PWV77861.1"/>
    </source>
</evidence>
<evidence type="ECO:0008006" key="4">
    <source>
        <dbReference type="Google" id="ProtNLM"/>
    </source>
</evidence>
<dbReference type="RefSeq" id="WP_110037277.1">
    <property type="nucleotide sequence ID" value="NZ_QGTL01000003.1"/>
</dbReference>
<accession>A0A317NRB3</accession>
<comment type="caution">
    <text evidence="2">The sequence shown here is derived from an EMBL/GenBank/DDBJ whole genome shotgun (WGS) entry which is preliminary data.</text>
</comment>
<keyword evidence="1" id="KW-0732">Signal</keyword>
<evidence type="ECO:0000256" key="1">
    <source>
        <dbReference type="SAM" id="SignalP"/>
    </source>
</evidence>
<feature type="chain" id="PRO_5016340991" description="Secreted protein" evidence="1">
    <location>
        <begin position="26"/>
        <end position="151"/>
    </location>
</feature>
<dbReference type="EMBL" id="QGTL01000003">
    <property type="protein sequence ID" value="PWV77861.1"/>
    <property type="molecule type" value="Genomic_DNA"/>
</dbReference>
<reference evidence="2 3" key="1">
    <citation type="submission" date="2018-05" db="EMBL/GenBank/DDBJ databases">
        <title>Genomic Encyclopedia of Type Strains, Phase IV (KMG-IV): sequencing the most valuable type-strain genomes for metagenomic binning, comparative biology and taxonomic classification.</title>
        <authorList>
            <person name="Goeker M."/>
        </authorList>
    </citation>
    <scope>NUCLEOTIDE SEQUENCE [LARGE SCALE GENOMIC DNA]</scope>
    <source>
        <strain evidence="2 3">DSM 44717</strain>
    </source>
</reference>
<feature type="signal peptide" evidence="1">
    <location>
        <begin position="1"/>
        <end position="25"/>
    </location>
</feature>
<evidence type="ECO:0000313" key="3">
    <source>
        <dbReference type="Proteomes" id="UP000246410"/>
    </source>
</evidence>
<dbReference type="Proteomes" id="UP000246410">
    <property type="component" value="Unassembled WGS sequence"/>
</dbReference>
<dbReference type="AlphaFoldDB" id="A0A317NRB3"/>
<organism evidence="2 3">
    <name type="scientific">Nocardia neocaledoniensis</name>
    <dbReference type="NCBI Taxonomy" id="236511"/>
    <lineage>
        <taxon>Bacteria</taxon>
        <taxon>Bacillati</taxon>
        <taxon>Actinomycetota</taxon>
        <taxon>Actinomycetes</taxon>
        <taxon>Mycobacteriales</taxon>
        <taxon>Nocardiaceae</taxon>
        <taxon>Nocardia</taxon>
    </lineage>
</organism>
<gene>
    <name evidence="2" type="ORF">DFR69_103461</name>
</gene>
<keyword evidence="3" id="KW-1185">Reference proteome</keyword>